<evidence type="ECO:0000256" key="5">
    <source>
        <dbReference type="ARBA" id="ARBA00023002"/>
    </source>
</evidence>
<protein>
    <recommendedName>
        <fullName evidence="6">D-lactate dehydrogenase (cytochrome)</fullName>
        <ecNumber evidence="6">1.1.2.4</ecNumber>
    </recommendedName>
</protein>
<feature type="transmembrane region" description="Helical" evidence="9">
    <location>
        <begin position="47"/>
        <end position="70"/>
    </location>
</feature>
<comment type="catalytic activity">
    <reaction evidence="7">
        <text>(R)-lactate + 2 Fe(III)-[cytochrome c] = 2 Fe(II)-[cytochrome c] + pyruvate + 2 H(+)</text>
        <dbReference type="Rhea" id="RHEA:13521"/>
        <dbReference type="Rhea" id="RHEA-COMP:10350"/>
        <dbReference type="Rhea" id="RHEA-COMP:14399"/>
        <dbReference type="ChEBI" id="CHEBI:15361"/>
        <dbReference type="ChEBI" id="CHEBI:15378"/>
        <dbReference type="ChEBI" id="CHEBI:16004"/>
        <dbReference type="ChEBI" id="CHEBI:29033"/>
        <dbReference type="ChEBI" id="CHEBI:29034"/>
        <dbReference type="EC" id="1.1.2.4"/>
    </reaction>
</comment>
<evidence type="ECO:0000256" key="6">
    <source>
        <dbReference type="ARBA" id="ARBA00038897"/>
    </source>
</evidence>
<evidence type="ECO:0000313" key="11">
    <source>
        <dbReference type="EMBL" id="TVY90463.1"/>
    </source>
</evidence>
<dbReference type="GO" id="GO:0005739">
    <property type="term" value="C:mitochondrion"/>
    <property type="evidence" value="ECO:0007669"/>
    <property type="project" value="TreeGrafter"/>
</dbReference>
<dbReference type="PANTHER" id="PTHR11748:SF116">
    <property type="entry name" value="D-LACTATE DEHYDROGENASE (CYTOCHROME) (AFU_ORTHOLOGUE AFUA_7G02560)"/>
    <property type="match status" value="1"/>
</dbReference>
<gene>
    <name evidence="11" type="primary">DLD1_2</name>
    <name evidence="11" type="ORF">LAWI1_G004933</name>
</gene>
<dbReference type="InterPro" id="IPR016164">
    <property type="entry name" value="FAD-linked_Oxase-like_C"/>
</dbReference>
<keyword evidence="9" id="KW-1133">Transmembrane helix</keyword>
<evidence type="ECO:0000256" key="2">
    <source>
        <dbReference type="ARBA" id="ARBA00008000"/>
    </source>
</evidence>
<accession>A0A559MC31</accession>
<dbReference type="InterPro" id="IPR016171">
    <property type="entry name" value="Vanillyl_alc_oxidase_C-sub2"/>
</dbReference>
<evidence type="ECO:0000256" key="7">
    <source>
        <dbReference type="ARBA" id="ARBA00051436"/>
    </source>
</evidence>
<reference evidence="11 12" key="1">
    <citation type="submission" date="2018-05" db="EMBL/GenBank/DDBJ databases">
        <title>Genome sequencing and assembly of the regulated plant pathogen Lachnellula willkommii and related sister species for the development of diagnostic species identification markers.</title>
        <authorList>
            <person name="Giroux E."/>
            <person name="Bilodeau G."/>
        </authorList>
    </citation>
    <scope>NUCLEOTIDE SEQUENCE [LARGE SCALE GENOMIC DNA]</scope>
    <source>
        <strain evidence="11 12">CBS 172.35</strain>
    </source>
</reference>
<keyword evidence="9" id="KW-0472">Membrane</keyword>
<dbReference type="Gene3D" id="3.30.465.10">
    <property type="match status" value="1"/>
</dbReference>
<dbReference type="AlphaFoldDB" id="A0A559MC31"/>
<evidence type="ECO:0000259" key="10">
    <source>
        <dbReference type="PROSITE" id="PS51387"/>
    </source>
</evidence>
<dbReference type="Gene3D" id="3.30.70.2740">
    <property type="match status" value="1"/>
</dbReference>
<evidence type="ECO:0000256" key="4">
    <source>
        <dbReference type="ARBA" id="ARBA00022827"/>
    </source>
</evidence>
<evidence type="ECO:0000256" key="9">
    <source>
        <dbReference type="SAM" id="Phobius"/>
    </source>
</evidence>
<dbReference type="GO" id="GO:0004458">
    <property type="term" value="F:D-lactate dehydrogenase (cytochrome) activity"/>
    <property type="evidence" value="ECO:0007669"/>
    <property type="project" value="UniProtKB-EC"/>
</dbReference>
<proteinExistence type="inferred from homology"/>
<dbReference type="EC" id="1.1.2.4" evidence="6"/>
<evidence type="ECO:0000256" key="8">
    <source>
        <dbReference type="SAM" id="MobiDB-lite"/>
    </source>
</evidence>
<keyword evidence="5" id="KW-0560">Oxidoreductase</keyword>
<feature type="domain" description="FAD-binding PCMH-type" evidence="10">
    <location>
        <begin position="139"/>
        <end position="316"/>
    </location>
</feature>
<evidence type="ECO:0000313" key="12">
    <source>
        <dbReference type="Proteomes" id="UP000315522"/>
    </source>
</evidence>
<dbReference type="InterPro" id="IPR004113">
    <property type="entry name" value="FAD-bd_oxidored_4_C"/>
</dbReference>
<evidence type="ECO:0000256" key="3">
    <source>
        <dbReference type="ARBA" id="ARBA00022630"/>
    </source>
</evidence>
<dbReference type="GO" id="GO:0008720">
    <property type="term" value="F:D-lactate dehydrogenase (NAD+) activity"/>
    <property type="evidence" value="ECO:0007669"/>
    <property type="project" value="TreeGrafter"/>
</dbReference>
<dbReference type="InterPro" id="IPR036318">
    <property type="entry name" value="FAD-bd_PCMH-like_sf"/>
</dbReference>
<dbReference type="FunFam" id="3.30.70.2740:FF:000001">
    <property type="entry name" value="D-lactate dehydrogenase mitochondrial"/>
    <property type="match status" value="1"/>
</dbReference>
<keyword evidence="4" id="KW-0274">FAD</keyword>
<dbReference type="GO" id="GO:0071949">
    <property type="term" value="F:FAD binding"/>
    <property type="evidence" value="ECO:0007669"/>
    <property type="project" value="InterPro"/>
</dbReference>
<dbReference type="InterPro" id="IPR006094">
    <property type="entry name" value="Oxid_FAD_bind_N"/>
</dbReference>
<dbReference type="Proteomes" id="UP000315522">
    <property type="component" value="Unassembled WGS sequence"/>
</dbReference>
<dbReference type="Pfam" id="PF01565">
    <property type="entry name" value="FAD_binding_4"/>
    <property type="match status" value="1"/>
</dbReference>
<dbReference type="InterPro" id="IPR016169">
    <property type="entry name" value="FAD-bd_PCMH_sub2"/>
</dbReference>
<keyword evidence="9" id="KW-0812">Transmembrane</keyword>
<comment type="caution">
    <text evidence="11">The sequence shown here is derived from an EMBL/GenBank/DDBJ whole genome shotgun (WGS) entry which is preliminary data.</text>
</comment>
<dbReference type="GO" id="GO:1903457">
    <property type="term" value="P:lactate catabolic process"/>
    <property type="evidence" value="ECO:0007669"/>
    <property type="project" value="TreeGrafter"/>
</dbReference>
<organism evidence="11 12">
    <name type="scientific">Lachnellula willkommii</name>
    <dbReference type="NCBI Taxonomy" id="215461"/>
    <lineage>
        <taxon>Eukaryota</taxon>
        <taxon>Fungi</taxon>
        <taxon>Dikarya</taxon>
        <taxon>Ascomycota</taxon>
        <taxon>Pezizomycotina</taxon>
        <taxon>Leotiomycetes</taxon>
        <taxon>Helotiales</taxon>
        <taxon>Lachnaceae</taxon>
        <taxon>Lachnellula</taxon>
    </lineage>
</organism>
<dbReference type="SUPFAM" id="SSF56176">
    <property type="entry name" value="FAD-binding/transporter-associated domain-like"/>
    <property type="match status" value="1"/>
</dbReference>
<dbReference type="InterPro" id="IPR016166">
    <property type="entry name" value="FAD-bd_PCMH"/>
</dbReference>
<name>A0A559MC31_9HELO</name>
<feature type="region of interest" description="Disordered" evidence="8">
    <location>
        <begin position="123"/>
        <end position="143"/>
    </location>
</feature>
<dbReference type="Gene3D" id="1.10.45.10">
    <property type="entry name" value="Vanillyl-alcohol Oxidase, Chain A, domain 4"/>
    <property type="match status" value="1"/>
</dbReference>
<dbReference type="EMBL" id="QGML01000852">
    <property type="protein sequence ID" value="TVY90463.1"/>
    <property type="molecule type" value="Genomic_DNA"/>
</dbReference>
<dbReference type="PROSITE" id="PS51387">
    <property type="entry name" value="FAD_PCMH"/>
    <property type="match status" value="1"/>
</dbReference>
<keyword evidence="12" id="KW-1185">Reference proteome</keyword>
<dbReference type="FunFam" id="1.10.45.10:FF:000001">
    <property type="entry name" value="D-lactate dehydrogenase mitochondrial"/>
    <property type="match status" value="1"/>
</dbReference>
<keyword evidence="3" id="KW-0285">Flavoprotein</keyword>
<dbReference type="SUPFAM" id="SSF55103">
    <property type="entry name" value="FAD-linked oxidases, C-terminal domain"/>
    <property type="match status" value="1"/>
</dbReference>
<dbReference type="FunFam" id="3.30.465.10:FF:000014">
    <property type="entry name" value="D-lactate dehydrogenase (Cytochrome), putative"/>
    <property type="match status" value="1"/>
</dbReference>
<comment type="cofactor">
    <cofactor evidence="1">
        <name>FAD</name>
        <dbReference type="ChEBI" id="CHEBI:57692"/>
    </cofactor>
</comment>
<feature type="compositionally biased region" description="Basic and acidic residues" evidence="8">
    <location>
        <begin position="134"/>
        <end position="143"/>
    </location>
</feature>
<evidence type="ECO:0000256" key="1">
    <source>
        <dbReference type="ARBA" id="ARBA00001974"/>
    </source>
</evidence>
<dbReference type="Pfam" id="PF02913">
    <property type="entry name" value="FAD-oxidase_C"/>
    <property type="match status" value="1"/>
</dbReference>
<dbReference type="PANTHER" id="PTHR11748">
    <property type="entry name" value="D-LACTATE DEHYDROGENASE"/>
    <property type="match status" value="1"/>
</dbReference>
<sequence length="567" mass="61961">MFRGVTRFRLGLRSKHEQSRFSRAGKPLHYVRYSSGTSAKSNSPKGFFSFPSFLVGFGFSTALGLSVFFARRSEPVLSDIKSTTPVDGHNIPQYNLSPSNLDEARKELQELLGPEGVTDHLGTRIAHSSTEWSKAPRGDDDRPSLVVYPSTTEETAAIAKISHKRRIPMIAFSGGTSLEGTLAAENGEICLDFKRMNKILEVHRDDMDVVVQPGVGYEDLNQALSSLNLFFPPDPGPGAQIGGMIGQGCSGTNAYRYGTMKDWVLGLTVVLADGTVIKTRHRPRKSSAGYDLTRLFVGSEGTLGIVTEASLKITLKPKNIRIAVASFPTLHQATNTTIQISGSGHQLEAMELLDDVTMYAINKAGYTNEAWAEESTIFFKFSGETPQAVQKQIDHVEKLAKANDCGSFKRSKTEEEAAALWQARKTALWSLLAMKRDPGDEFLSADVAVPISRLADIIDQTKKMVEKSGLVGSCLGHVGDGNFHTTVLYSPHEKTMARKIICDVQKLGVDMHGTVTGEHGIGLENRDGLVYELGEDAVDAMRRLKFSLDPLGLLNPGKIMRLQPSKD</sequence>
<comment type="similarity">
    <text evidence="2">Belongs to the FAD-binding oxidoreductase/transferase type 4 family.</text>
</comment>